<protein>
    <submittedName>
        <fullName evidence="2">Uncharacterized protein</fullName>
    </submittedName>
</protein>
<keyword evidence="3" id="KW-1185">Reference proteome</keyword>
<keyword evidence="1" id="KW-0812">Transmembrane</keyword>
<name>A0AAV2FW53_9ROSI</name>
<proteinExistence type="predicted"/>
<keyword evidence="1" id="KW-0472">Membrane</keyword>
<accession>A0AAV2FW53</accession>
<evidence type="ECO:0000313" key="2">
    <source>
        <dbReference type="EMBL" id="CAL1401893.1"/>
    </source>
</evidence>
<dbReference type="AlphaFoldDB" id="A0AAV2FW53"/>
<evidence type="ECO:0000256" key="1">
    <source>
        <dbReference type="SAM" id="Phobius"/>
    </source>
</evidence>
<dbReference type="Proteomes" id="UP001497516">
    <property type="component" value="Chromosome 7"/>
</dbReference>
<feature type="transmembrane region" description="Helical" evidence="1">
    <location>
        <begin position="23"/>
        <end position="45"/>
    </location>
</feature>
<sequence>MSPKEKVCKFEKIFSTSWSFPDWQLVGIAQFLFCAELIAPILHFLGGLDLACKESIAFVLVGSISDLNGLLLIWGEV</sequence>
<feature type="transmembrane region" description="Helical" evidence="1">
    <location>
        <begin position="57"/>
        <end position="75"/>
    </location>
</feature>
<organism evidence="2 3">
    <name type="scientific">Linum trigynum</name>
    <dbReference type="NCBI Taxonomy" id="586398"/>
    <lineage>
        <taxon>Eukaryota</taxon>
        <taxon>Viridiplantae</taxon>
        <taxon>Streptophyta</taxon>
        <taxon>Embryophyta</taxon>
        <taxon>Tracheophyta</taxon>
        <taxon>Spermatophyta</taxon>
        <taxon>Magnoliopsida</taxon>
        <taxon>eudicotyledons</taxon>
        <taxon>Gunneridae</taxon>
        <taxon>Pentapetalae</taxon>
        <taxon>rosids</taxon>
        <taxon>fabids</taxon>
        <taxon>Malpighiales</taxon>
        <taxon>Linaceae</taxon>
        <taxon>Linum</taxon>
    </lineage>
</organism>
<reference evidence="2 3" key="1">
    <citation type="submission" date="2024-04" db="EMBL/GenBank/DDBJ databases">
        <authorList>
            <person name="Fracassetti M."/>
        </authorList>
    </citation>
    <scope>NUCLEOTIDE SEQUENCE [LARGE SCALE GENOMIC DNA]</scope>
</reference>
<gene>
    <name evidence="2" type="ORF">LTRI10_LOCUS41931</name>
</gene>
<dbReference type="EMBL" id="OZ034820">
    <property type="protein sequence ID" value="CAL1401893.1"/>
    <property type="molecule type" value="Genomic_DNA"/>
</dbReference>
<keyword evidence="1" id="KW-1133">Transmembrane helix</keyword>
<evidence type="ECO:0000313" key="3">
    <source>
        <dbReference type="Proteomes" id="UP001497516"/>
    </source>
</evidence>